<sequence length="472" mass="51826">MSAPAGAGAPEGPVHEGPVHDFVAVGIGPFGLGLAALVAPVPDLSGVFLDAKEEFSWHPGMMLEGATTQVPFMADLVTMADPTSEFSFLAWLKATGRLYPFYIRESFYPLRSDVDAYCRWVAGRVPGLRFGREVVRVDHEDDGAGGRYVVTARCTRTGATETHRGRRLVLGVGTRPSVPEVARELPGPALHSASYLDRKDELQRLGSVTVVGSGQSAAEVYLDLLTDARRCGYRVDWVTRSPRFFPMEYTKLTLEMTSPEYVRYHHALPPRRRDELAREQRQLHKGISADLVDAIYDTLYRLGSRGEVPTELLTGVELTGARRDDERRTYVLDLHHAETGGRTTRETQGLVLATGYRAEVPAFLEPVRHRVRWDAQGRYDVALGYTVDHDDREVFVLNGEEHTHGIAAPDLGMGAFRASVVINAMCGREVYPVEEHIAYQQFGVEGPAGGPLGDVHLRGTPASEPAPAGAAR</sequence>
<reference evidence="17 18" key="1">
    <citation type="submission" date="2020-05" db="EMBL/GenBank/DDBJ databases">
        <title>MicrobeNet Type strains.</title>
        <authorList>
            <person name="Nicholson A.C."/>
        </authorList>
    </citation>
    <scope>NUCLEOTIDE SEQUENCE [LARGE SCALE GENOMIC DNA]</scope>
    <source>
        <strain evidence="17 18">JCM 14547</strain>
    </source>
</reference>
<keyword evidence="6" id="KW-0285">Flavoprotein</keyword>
<keyword evidence="10 17" id="KW-0503">Monooxygenase</keyword>
<evidence type="ECO:0000256" key="5">
    <source>
        <dbReference type="ARBA" id="ARBA00016406"/>
    </source>
</evidence>
<evidence type="ECO:0000256" key="6">
    <source>
        <dbReference type="ARBA" id="ARBA00022630"/>
    </source>
</evidence>
<dbReference type="AlphaFoldDB" id="A0A849BGT3"/>
<organism evidence="17 18">
    <name type="scientific">Pseudokineococcus marinus</name>
    <dbReference type="NCBI Taxonomy" id="351215"/>
    <lineage>
        <taxon>Bacteria</taxon>
        <taxon>Bacillati</taxon>
        <taxon>Actinomycetota</taxon>
        <taxon>Actinomycetes</taxon>
        <taxon>Kineosporiales</taxon>
        <taxon>Kineosporiaceae</taxon>
        <taxon>Pseudokineococcus</taxon>
    </lineage>
</organism>
<protein>
    <recommendedName>
        <fullName evidence="5">L-lysine N6-monooxygenase MbtG</fullName>
        <ecNumber evidence="4">1.14.13.59</ecNumber>
    </recommendedName>
    <alternativeName>
        <fullName evidence="14">Lysine 6-N-hydroxylase</fullName>
    </alternativeName>
    <alternativeName>
        <fullName evidence="13">Lysine N6-hydroxylase</fullName>
    </alternativeName>
    <alternativeName>
        <fullName evidence="11">Lysine-N-oxygenase</fullName>
    </alternativeName>
    <alternativeName>
        <fullName evidence="12">Mycobactin synthase protein G</fullName>
    </alternativeName>
</protein>
<evidence type="ECO:0000256" key="15">
    <source>
        <dbReference type="ARBA" id="ARBA00048407"/>
    </source>
</evidence>
<evidence type="ECO:0000256" key="9">
    <source>
        <dbReference type="ARBA" id="ARBA00023002"/>
    </source>
</evidence>
<dbReference type="SUPFAM" id="SSF51905">
    <property type="entry name" value="FAD/NAD(P)-binding domain"/>
    <property type="match status" value="2"/>
</dbReference>
<feature type="region of interest" description="Disordered" evidence="16">
    <location>
        <begin position="450"/>
        <end position="472"/>
    </location>
</feature>
<evidence type="ECO:0000313" key="17">
    <source>
        <dbReference type="EMBL" id="NNH22320.1"/>
    </source>
</evidence>
<accession>A0A849BGT3</accession>
<dbReference type="Pfam" id="PF13434">
    <property type="entry name" value="Lys_Orn_oxgnase"/>
    <property type="match status" value="1"/>
</dbReference>
<name>A0A849BGT3_9ACTN</name>
<dbReference type="InterPro" id="IPR025700">
    <property type="entry name" value="Lys/Orn_oxygenase"/>
</dbReference>
<dbReference type="PANTHER" id="PTHR42802">
    <property type="entry name" value="MONOOXYGENASE"/>
    <property type="match status" value="1"/>
</dbReference>
<dbReference type="EC" id="1.14.13.59" evidence="4"/>
<evidence type="ECO:0000256" key="12">
    <source>
        <dbReference type="ARBA" id="ARBA00031158"/>
    </source>
</evidence>
<dbReference type="RefSeq" id="WP_171202170.1">
    <property type="nucleotide sequence ID" value="NZ_BAAANP010000039.1"/>
</dbReference>
<evidence type="ECO:0000256" key="7">
    <source>
        <dbReference type="ARBA" id="ARBA00022827"/>
    </source>
</evidence>
<gene>
    <name evidence="17" type="ORF">HLB09_04310</name>
</gene>
<evidence type="ECO:0000256" key="4">
    <source>
        <dbReference type="ARBA" id="ARBA00013076"/>
    </source>
</evidence>
<evidence type="ECO:0000256" key="1">
    <source>
        <dbReference type="ARBA" id="ARBA00001974"/>
    </source>
</evidence>
<evidence type="ECO:0000256" key="14">
    <source>
        <dbReference type="ARBA" id="ARBA00032738"/>
    </source>
</evidence>
<dbReference type="GO" id="GO:0047091">
    <property type="term" value="F:L-lysine 6-monooxygenase (NADPH) activity"/>
    <property type="evidence" value="ECO:0007669"/>
    <property type="project" value="UniProtKB-EC"/>
</dbReference>
<evidence type="ECO:0000256" key="2">
    <source>
        <dbReference type="ARBA" id="ARBA00004924"/>
    </source>
</evidence>
<dbReference type="Gene3D" id="3.50.50.60">
    <property type="entry name" value="FAD/NAD(P)-binding domain"/>
    <property type="match status" value="1"/>
</dbReference>
<dbReference type="PANTHER" id="PTHR42802:SF1">
    <property type="entry name" value="L-ORNITHINE N(5)-MONOOXYGENASE"/>
    <property type="match status" value="1"/>
</dbReference>
<comment type="pathway">
    <text evidence="2">Siderophore biosynthesis.</text>
</comment>
<dbReference type="EMBL" id="JABEMA010000033">
    <property type="protein sequence ID" value="NNH22320.1"/>
    <property type="molecule type" value="Genomic_DNA"/>
</dbReference>
<dbReference type="InterPro" id="IPR036188">
    <property type="entry name" value="FAD/NAD-bd_sf"/>
</dbReference>
<dbReference type="Proteomes" id="UP000555552">
    <property type="component" value="Unassembled WGS sequence"/>
</dbReference>
<keyword evidence="8" id="KW-0521">NADP</keyword>
<evidence type="ECO:0000256" key="10">
    <source>
        <dbReference type="ARBA" id="ARBA00023033"/>
    </source>
</evidence>
<keyword evidence="7" id="KW-0274">FAD</keyword>
<keyword evidence="9" id="KW-0560">Oxidoreductase</keyword>
<evidence type="ECO:0000313" key="18">
    <source>
        <dbReference type="Proteomes" id="UP000555552"/>
    </source>
</evidence>
<proteinExistence type="inferred from homology"/>
<evidence type="ECO:0000256" key="11">
    <source>
        <dbReference type="ARBA" id="ARBA00029939"/>
    </source>
</evidence>
<comment type="catalytic activity">
    <reaction evidence="15">
        <text>L-lysine + NADPH + O2 = N(6)-hydroxy-L-lysine + NADP(+) + H2O</text>
        <dbReference type="Rhea" id="RHEA:23228"/>
        <dbReference type="ChEBI" id="CHEBI:15377"/>
        <dbReference type="ChEBI" id="CHEBI:15379"/>
        <dbReference type="ChEBI" id="CHEBI:32551"/>
        <dbReference type="ChEBI" id="CHEBI:57783"/>
        <dbReference type="ChEBI" id="CHEBI:57820"/>
        <dbReference type="ChEBI" id="CHEBI:58349"/>
        <dbReference type="EC" id="1.14.13.59"/>
    </reaction>
</comment>
<keyword evidence="18" id="KW-1185">Reference proteome</keyword>
<comment type="similarity">
    <text evidence="3">Belongs to the lysine N(6)-hydroxylase/L-ornithine N(5)-oxygenase family.</text>
</comment>
<evidence type="ECO:0000256" key="8">
    <source>
        <dbReference type="ARBA" id="ARBA00022857"/>
    </source>
</evidence>
<evidence type="ECO:0000256" key="16">
    <source>
        <dbReference type="SAM" id="MobiDB-lite"/>
    </source>
</evidence>
<comment type="caution">
    <text evidence="17">The sequence shown here is derived from an EMBL/GenBank/DDBJ whole genome shotgun (WGS) entry which is preliminary data.</text>
</comment>
<evidence type="ECO:0000256" key="13">
    <source>
        <dbReference type="ARBA" id="ARBA00032493"/>
    </source>
</evidence>
<evidence type="ECO:0000256" key="3">
    <source>
        <dbReference type="ARBA" id="ARBA00007588"/>
    </source>
</evidence>
<comment type="cofactor">
    <cofactor evidence="1">
        <name>FAD</name>
        <dbReference type="ChEBI" id="CHEBI:57692"/>
    </cofactor>
</comment>